<dbReference type="Pfam" id="PF07411">
    <property type="entry name" value="DUF1508"/>
    <property type="match status" value="2"/>
</dbReference>
<evidence type="ECO:0000313" key="2">
    <source>
        <dbReference type="EMBL" id="MCV9928222.1"/>
    </source>
</evidence>
<evidence type="ECO:0000313" key="3">
    <source>
        <dbReference type="Proteomes" id="UP001151079"/>
    </source>
</evidence>
<name>A0A9X2ZEC2_9FLAO</name>
<dbReference type="Proteomes" id="UP001151079">
    <property type="component" value="Unassembled WGS sequence"/>
</dbReference>
<dbReference type="InterPro" id="IPR036913">
    <property type="entry name" value="YegP-like_sf"/>
</dbReference>
<evidence type="ECO:0000259" key="1">
    <source>
        <dbReference type="Pfam" id="PF07411"/>
    </source>
</evidence>
<dbReference type="InterPro" id="IPR051141">
    <property type="entry name" value="UPF0339_domain"/>
</dbReference>
<accession>A0A9X2ZEC2</accession>
<feature type="domain" description="DUF1508" evidence="1">
    <location>
        <begin position="60"/>
        <end position="107"/>
    </location>
</feature>
<keyword evidence="3" id="KW-1185">Reference proteome</keyword>
<sequence>MEKFVITKNTNDEFQFNFIDKKGNIILTSSGYTRKFMCVKGIESVKSNSQDDTKFFRKTASNNTVYFNLKAFNGKIIGISKMFEDRPSRDIGIQFLKDKAPDAIIEDHSKLSAKKIYSTSRNIAILEI</sequence>
<gene>
    <name evidence="2" type="ORF">OIU83_11185</name>
</gene>
<dbReference type="PANTHER" id="PTHR40606:SF1">
    <property type="entry name" value="UPF0339 PROTEIN YEGP"/>
    <property type="match status" value="1"/>
</dbReference>
<feature type="domain" description="DUF1508" evidence="1">
    <location>
        <begin position="10"/>
        <end position="53"/>
    </location>
</feature>
<dbReference type="EMBL" id="JAOZEW010000010">
    <property type="protein sequence ID" value="MCV9928222.1"/>
    <property type="molecule type" value="Genomic_DNA"/>
</dbReference>
<dbReference type="SUPFAM" id="SSF160113">
    <property type="entry name" value="YegP-like"/>
    <property type="match status" value="2"/>
</dbReference>
<organism evidence="2 3">
    <name type="scientific">Flavobacterium shii</name>
    <dbReference type="NCBI Taxonomy" id="2987687"/>
    <lineage>
        <taxon>Bacteria</taxon>
        <taxon>Pseudomonadati</taxon>
        <taxon>Bacteroidota</taxon>
        <taxon>Flavobacteriia</taxon>
        <taxon>Flavobacteriales</taxon>
        <taxon>Flavobacteriaceae</taxon>
        <taxon>Flavobacterium</taxon>
    </lineage>
</organism>
<dbReference type="Gene3D" id="2.30.29.80">
    <property type="match status" value="1"/>
</dbReference>
<dbReference type="RefSeq" id="WP_264206341.1">
    <property type="nucleotide sequence ID" value="NZ_JAOZEW010000010.1"/>
</dbReference>
<reference evidence="2" key="1">
    <citation type="submission" date="2022-10" db="EMBL/GenBank/DDBJ databases">
        <title>Two novel species of Flavobacterium.</title>
        <authorList>
            <person name="Liu Q."/>
            <person name="Xin Y.-H."/>
        </authorList>
    </citation>
    <scope>NUCLEOTIDE SEQUENCE</scope>
    <source>
        <strain evidence="2">LS1R49</strain>
    </source>
</reference>
<protein>
    <submittedName>
        <fullName evidence="2">YegP family protein</fullName>
    </submittedName>
</protein>
<dbReference type="InterPro" id="IPR010879">
    <property type="entry name" value="DUF1508"/>
</dbReference>
<proteinExistence type="predicted"/>
<dbReference type="PANTHER" id="PTHR40606">
    <property type="match status" value="1"/>
</dbReference>
<comment type="caution">
    <text evidence="2">The sequence shown here is derived from an EMBL/GenBank/DDBJ whole genome shotgun (WGS) entry which is preliminary data.</text>
</comment>
<dbReference type="AlphaFoldDB" id="A0A9X2ZEC2"/>